<dbReference type="Proteomes" id="UP000319502">
    <property type="component" value="Unassembled WGS sequence"/>
</dbReference>
<organism evidence="2 3">
    <name type="scientific">Denitromonas halophila</name>
    <dbReference type="NCBI Taxonomy" id="1629404"/>
    <lineage>
        <taxon>Bacteria</taxon>
        <taxon>Pseudomonadati</taxon>
        <taxon>Pseudomonadota</taxon>
        <taxon>Betaproteobacteria</taxon>
        <taxon>Rhodocyclales</taxon>
        <taxon>Zoogloeaceae</taxon>
        <taxon>Denitromonas</taxon>
    </lineage>
</organism>
<dbReference type="EMBL" id="VMNK01000015">
    <property type="protein sequence ID" value="TVO53156.1"/>
    <property type="molecule type" value="Genomic_DNA"/>
</dbReference>
<comment type="caution">
    <text evidence="2">The sequence shown here is derived from an EMBL/GenBank/DDBJ whole genome shotgun (WGS) entry which is preliminary data.</text>
</comment>
<keyword evidence="3" id="KW-1185">Reference proteome</keyword>
<name>A0A557QJR8_9RHOO</name>
<sequence length="300" mass="33194">MTKKQAEHQDAESPVSPNGKGKCFVVTPIGPDSSPTRRSADGLYRSVIKPVLEELGMEPVVAHEIAASGSITRQVIEHVLYDELVIANLTDLNPNVMYELAIRHCTRLPVVALAEHGTKLPFDISDERTIFYRNDMHGAVELVPALRDAISATLSEPDQDNPVYRVAKSKIIRESVEIDSAQQYIISRLDQLADSISGLSSVDHPDKHIFTYLLSVETLKTSGIFLRKLPDILGNIVGIVDIEEIRVGDSRWANQPSIKTAQVRGIKACIFVTYKSISLSSIEKVLNANSFKVIDFYIVD</sequence>
<dbReference type="OrthoDB" id="9816036at2"/>
<feature type="region of interest" description="Disordered" evidence="1">
    <location>
        <begin position="1"/>
        <end position="38"/>
    </location>
</feature>
<proteinExistence type="predicted"/>
<dbReference type="RefSeq" id="WP_144310401.1">
    <property type="nucleotide sequence ID" value="NZ_VMNK01000015.1"/>
</dbReference>
<accession>A0A557QJR8</accession>
<dbReference type="AlphaFoldDB" id="A0A557QJR8"/>
<feature type="compositionally biased region" description="Basic and acidic residues" evidence="1">
    <location>
        <begin position="1"/>
        <end position="11"/>
    </location>
</feature>
<evidence type="ECO:0000313" key="3">
    <source>
        <dbReference type="Proteomes" id="UP000319502"/>
    </source>
</evidence>
<gene>
    <name evidence="2" type="ORF">FHP91_15260</name>
</gene>
<protein>
    <submittedName>
        <fullName evidence="2">Uncharacterized protein</fullName>
    </submittedName>
</protein>
<evidence type="ECO:0000313" key="2">
    <source>
        <dbReference type="EMBL" id="TVO53156.1"/>
    </source>
</evidence>
<reference evidence="2 3" key="1">
    <citation type="submission" date="2019-07" db="EMBL/GenBank/DDBJ databases">
        <title>The pathways for chlorine oxyanion respiration interact through the shared metabolite chlorate.</title>
        <authorList>
            <person name="Barnum T.P."/>
            <person name="Cheng Y."/>
            <person name="Hill K.A."/>
            <person name="Lucas L.N."/>
            <person name="Carlson H.K."/>
            <person name="Coates J.D."/>
        </authorList>
    </citation>
    <scope>NUCLEOTIDE SEQUENCE [LARGE SCALE GENOMIC DNA]</scope>
    <source>
        <strain evidence="2 3">SFB-3</strain>
    </source>
</reference>
<evidence type="ECO:0000256" key="1">
    <source>
        <dbReference type="SAM" id="MobiDB-lite"/>
    </source>
</evidence>